<reference evidence="1" key="1">
    <citation type="submission" date="2017-05" db="UniProtKB">
        <authorList>
            <consortium name="EnsemblMetazoa"/>
        </authorList>
    </citation>
    <scope>IDENTIFICATION</scope>
</reference>
<proteinExistence type="predicted"/>
<accession>A0A1X7U614</accession>
<dbReference type="AlphaFoldDB" id="A0A1X7U614"/>
<dbReference type="InParanoid" id="A0A1X7U614"/>
<evidence type="ECO:0000313" key="1">
    <source>
        <dbReference type="EnsemblMetazoa" id="Aqu2.1.23098_001"/>
    </source>
</evidence>
<organism evidence="1">
    <name type="scientific">Amphimedon queenslandica</name>
    <name type="common">Sponge</name>
    <dbReference type="NCBI Taxonomy" id="400682"/>
    <lineage>
        <taxon>Eukaryota</taxon>
        <taxon>Metazoa</taxon>
        <taxon>Porifera</taxon>
        <taxon>Demospongiae</taxon>
        <taxon>Heteroscleromorpha</taxon>
        <taxon>Haplosclerida</taxon>
        <taxon>Niphatidae</taxon>
        <taxon>Amphimedon</taxon>
    </lineage>
</organism>
<dbReference type="EnsemblMetazoa" id="Aqu2.1.23098_001">
    <property type="protein sequence ID" value="Aqu2.1.23098_001"/>
    <property type="gene ID" value="Aqu2.1.23098"/>
</dbReference>
<protein>
    <submittedName>
        <fullName evidence="1">Uncharacterized protein</fullName>
    </submittedName>
</protein>
<sequence length="177" mass="20281">MAANRKRVRQYEQSGILKFFKAVDYRVRTEDIHVADHPTSVLDSDTDSTIAVQTTVLAESAGEEEAQAIWLEKFLWLVYSKILDGEFCKEAVADAQAYVHSVEKPQKNIDARLNSRNIEENCYIVKCCAESILFCGRQCIALRGDKELLHQSMNPAELGLDVKNERPRVPWRFQYVK</sequence>
<name>A0A1X7U614_AMPQE</name>